<evidence type="ECO:0000256" key="1">
    <source>
        <dbReference type="ARBA" id="ARBA00022630"/>
    </source>
</evidence>
<dbReference type="SUPFAM" id="SSF51905">
    <property type="entry name" value="FAD/NAD(P)-binding domain"/>
    <property type="match status" value="1"/>
</dbReference>
<sequence length="113" mass="12720">MSAYQALYASDDEKLDVGASLINLAQGLVRFDFDTEFVSVLLNSKHDGVTVLARNFRSERAKTYHAQYLVGADGSYSAVRKAQALKHTYYFLSDHYWGITAPLDKPIVEQRTL</sequence>
<reference evidence="5 6" key="1">
    <citation type="submission" date="2015-01" db="EMBL/GenBank/DDBJ databases">
        <title>The Genome Sequence of Exophiala oligosperma CBS72588.</title>
        <authorList>
            <consortium name="The Broad Institute Genomics Platform"/>
            <person name="Cuomo C."/>
            <person name="de Hoog S."/>
            <person name="Gorbushina A."/>
            <person name="Stielow B."/>
            <person name="Teixiera M."/>
            <person name="Abouelleil A."/>
            <person name="Chapman S.B."/>
            <person name="Priest M."/>
            <person name="Young S.K."/>
            <person name="Wortman J."/>
            <person name="Nusbaum C."/>
            <person name="Birren B."/>
        </authorList>
    </citation>
    <scope>NUCLEOTIDE SEQUENCE [LARGE SCALE GENOMIC DNA]</scope>
    <source>
        <strain evidence="5 6">CBS 72588</strain>
    </source>
</reference>
<dbReference type="OrthoDB" id="655030at2759"/>
<dbReference type="InterPro" id="IPR002938">
    <property type="entry name" value="FAD-bd"/>
</dbReference>
<accession>A0A0D2BJY8</accession>
<keyword evidence="6" id="KW-1185">Reference proteome</keyword>
<dbReference type="RefSeq" id="XP_016257938.1">
    <property type="nucleotide sequence ID" value="XM_016411897.1"/>
</dbReference>
<dbReference type="Proteomes" id="UP000053342">
    <property type="component" value="Unassembled WGS sequence"/>
</dbReference>
<evidence type="ECO:0000256" key="2">
    <source>
        <dbReference type="ARBA" id="ARBA00022827"/>
    </source>
</evidence>
<dbReference type="Gene3D" id="3.50.50.60">
    <property type="entry name" value="FAD/NAD(P)-binding domain"/>
    <property type="match status" value="1"/>
</dbReference>
<dbReference type="HOGENOM" id="CLU_2133540_0_0_1"/>
<dbReference type="GO" id="GO:0071949">
    <property type="term" value="F:FAD binding"/>
    <property type="evidence" value="ECO:0007669"/>
    <property type="project" value="InterPro"/>
</dbReference>
<dbReference type="GeneID" id="27362427"/>
<dbReference type="Pfam" id="PF01494">
    <property type="entry name" value="FAD_binding_3"/>
    <property type="match status" value="1"/>
</dbReference>
<dbReference type="AlphaFoldDB" id="A0A0D2BJY8"/>
<keyword evidence="2" id="KW-0274">FAD</keyword>
<dbReference type="GO" id="GO:0016491">
    <property type="term" value="F:oxidoreductase activity"/>
    <property type="evidence" value="ECO:0007669"/>
    <property type="project" value="UniProtKB-KW"/>
</dbReference>
<gene>
    <name evidence="5" type="ORF">PV06_10353</name>
</gene>
<proteinExistence type="predicted"/>
<evidence type="ECO:0000259" key="4">
    <source>
        <dbReference type="Pfam" id="PF01494"/>
    </source>
</evidence>
<evidence type="ECO:0000256" key="3">
    <source>
        <dbReference type="ARBA" id="ARBA00023002"/>
    </source>
</evidence>
<keyword evidence="3" id="KW-0560">Oxidoreductase</keyword>
<dbReference type="STRING" id="215243.A0A0D2BJY8"/>
<evidence type="ECO:0000313" key="6">
    <source>
        <dbReference type="Proteomes" id="UP000053342"/>
    </source>
</evidence>
<protein>
    <recommendedName>
        <fullName evidence="4">FAD-binding domain-containing protein</fullName>
    </recommendedName>
</protein>
<feature type="domain" description="FAD-binding" evidence="4">
    <location>
        <begin position="26"/>
        <end position="85"/>
    </location>
</feature>
<dbReference type="Gene3D" id="3.30.9.10">
    <property type="entry name" value="D-Amino Acid Oxidase, subunit A, domain 2"/>
    <property type="match status" value="1"/>
</dbReference>
<dbReference type="InterPro" id="IPR036188">
    <property type="entry name" value="FAD/NAD-bd_sf"/>
</dbReference>
<evidence type="ECO:0000313" key="5">
    <source>
        <dbReference type="EMBL" id="KIW37722.1"/>
    </source>
</evidence>
<organism evidence="5 6">
    <name type="scientific">Exophiala oligosperma</name>
    <dbReference type="NCBI Taxonomy" id="215243"/>
    <lineage>
        <taxon>Eukaryota</taxon>
        <taxon>Fungi</taxon>
        <taxon>Dikarya</taxon>
        <taxon>Ascomycota</taxon>
        <taxon>Pezizomycotina</taxon>
        <taxon>Eurotiomycetes</taxon>
        <taxon>Chaetothyriomycetidae</taxon>
        <taxon>Chaetothyriales</taxon>
        <taxon>Herpotrichiellaceae</taxon>
        <taxon>Exophiala</taxon>
    </lineage>
</organism>
<keyword evidence="1" id="KW-0285">Flavoprotein</keyword>
<dbReference type="EMBL" id="KN847343">
    <property type="protein sequence ID" value="KIW37722.1"/>
    <property type="molecule type" value="Genomic_DNA"/>
</dbReference>
<name>A0A0D2BJY8_9EURO</name>
<dbReference type="VEuPathDB" id="FungiDB:PV06_10353"/>